<reference evidence="2" key="2">
    <citation type="submission" date="2024-02" db="EMBL/GenBank/DDBJ databases">
        <title>Comparative genomics of Cryptococcus and Kwoniella reveals pathogenesis evolution and contrasting modes of karyotype evolution via chromosome fusion or intercentromeric recombination.</title>
        <authorList>
            <person name="Coelho M.A."/>
            <person name="David-Palma M."/>
            <person name="Shea T."/>
            <person name="Bowers K."/>
            <person name="McGinley-Smith S."/>
            <person name="Mohammad A.W."/>
            <person name="Gnirke A."/>
            <person name="Yurkov A.M."/>
            <person name="Nowrousian M."/>
            <person name="Sun S."/>
            <person name="Cuomo C.A."/>
            <person name="Heitman J."/>
        </authorList>
    </citation>
    <scope>NUCLEOTIDE SEQUENCE</scope>
    <source>
        <strain evidence="2">CBS 10117</strain>
    </source>
</reference>
<feature type="region of interest" description="Disordered" evidence="1">
    <location>
        <begin position="1"/>
        <end position="67"/>
    </location>
</feature>
<gene>
    <name evidence="2" type="ORF">I303_102000</name>
</gene>
<dbReference type="KEGG" id="kdj:28965561"/>
<feature type="compositionally biased region" description="Basic residues" evidence="1">
    <location>
        <begin position="56"/>
        <end position="67"/>
    </location>
</feature>
<dbReference type="EMBL" id="CP144531">
    <property type="protein sequence ID" value="WWC59444.1"/>
    <property type="molecule type" value="Genomic_DNA"/>
</dbReference>
<evidence type="ECO:0000313" key="3">
    <source>
        <dbReference type="Proteomes" id="UP000078595"/>
    </source>
</evidence>
<protein>
    <submittedName>
        <fullName evidence="2">Uncharacterized protein</fullName>
    </submittedName>
</protein>
<accession>A0AAJ8KJW7</accession>
<evidence type="ECO:0000256" key="1">
    <source>
        <dbReference type="SAM" id="MobiDB-lite"/>
    </source>
</evidence>
<sequence length="67" mass="7717">MLNTIIMPRDQQSTRYRHALTPESDDSLASRPSPAKKRAKKREAKPDASVDDVPKKARARNWSRKKE</sequence>
<dbReference type="Proteomes" id="UP000078595">
    <property type="component" value="Chromosome 2"/>
</dbReference>
<reference evidence="2" key="1">
    <citation type="submission" date="2013-07" db="EMBL/GenBank/DDBJ databases">
        <authorList>
            <consortium name="The Broad Institute Genome Sequencing Platform"/>
            <person name="Cuomo C."/>
            <person name="Litvintseva A."/>
            <person name="Chen Y."/>
            <person name="Heitman J."/>
            <person name="Sun S."/>
            <person name="Springer D."/>
            <person name="Dromer F."/>
            <person name="Young S.K."/>
            <person name="Zeng Q."/>
            <person name="Gargeya S."/>
            <person name="Fitzgerald M."/>
            <person name="Abouelleil A."/>
            <person name="Alvarado L."/>
            <person name="Berlin A.M."/>
            <person name="Chapman S.B."/>
            <person name="Dewar J."/>
            <person name="Goldberg J."/>
            <person name="Griggs A."/>
            <person name="Gujja S."/>
            <person name="Hansen M."/>
            <person name="Howarth C."/>
            <person name="Imamovic A."/>
            <person name="Larimer J."/>
            <person name="McCowan C."/>
            <person name="Murphy C."/>
            <person name="Pearson M."/>
            <person name="Priest M."/>
            <person name="Roberts A."/>
            <person name="Saif S."/>
            <person name="Shea T."/>
            <person name="Sykes S."/>
            <person name="Wortman J."/>
            <person name="Nusbaum C."/>
            <person name="Birren B."/>
        </authorList>
    </citation>
    <scope>NUCLEOTIDE SEQUENCE</scope>
    <source>
        <strain evidence="2">CBS 10117</strain>
    </source>
</reference>
<feature type="compositionally biased region" description="Basic and acidic residues" evidence="1">
    <location>
        <begin position="44"/>
        <end position="55"/>
    </location>
</feature>
<dbReference type="RefSeq" id="XP_018265496.2">
    <property type="nucleotide sequence ID" value="XM_018405215.2"/>
</dbReference>
<keyword evidence="3" id="KW-1185">Reference proteome</keyword>
<dbReference type="GeneID" id="28965561"/>
<proteinExistence type="predicted"/>
<organism evidence="2 3">
    <name type="scientific">Kwoniella dejecticola CBS 10117</name>
    <dbReference type="NCBI Taxonomy" id="1296121"/>
    <lineage>
        <taxon>Eukaryota</taxon>
        <taxon>Fungi</taxon>
        <taxon>Dikarya</taxon>
        <taxon>Basidiomycota</taxon>
        <taxon>Agaricomycotina</taxon>
        <taxon>Tremellomycetes</taxon>
        <taxon>Tremellales</taxon>
        <taxon>Cryptococcaceae</taxon>
        <taxon>Kwoniella</taxon>
    </lineage>
</organism>
<name>A0AAJ8KJW7_9TREE</name>
<evidence type="ECO:0000313" key="2">
    <source>
        <dbReference type="EMBL" id="WWC59444.1"/>
    </source>
</evidence>
<dbReference type="AlphaFoldDB" id="A0AAJ8KJW7"/>
<feature type="compositionally biased region" description="Basic residues" evidence="1">
    <location>
        <begin position="34"/>
        <end position="43"/>
    </location>
</feature>